<protein>
    <submittedName>
        <fullName evidence="1">Uncharacterized protein</fullName>
    </submittedName>
</protein>
<accession>A0A0F9A8Q4</accession>
<dbReference type="EMBL" id="LAZR01047289">
    <property type="protein sequence ID" value="KKK94560.1"/>
    <property type="molecule type" value="Genomic_DNA"/>
</dbReference>
<gene>
    <name evidence="1" type="ORF">LCGC14_2681580</name>
</gene>
<reference evidence="1" key="1">
    <citation type="journal article" date="2015" name="Nature">
        <title>Complex archaea that bridge the gap between prokaryotes and eukaryotes.</title>
        <authorList>
            <person name="Spang A."/>
            <person name="Saw J.H."/>
            <person name="Jorgensen S.L."/>
            <person name="Zaremba-Niedzwiedzka K."/>
            <person name="Martijn J."/>
            <person name="Lind A.E."/>
            <person name="van Eijk R."/>
            <person name="Schleper C."/>
            <person name="Guy L."/>
            <person name="Ettema T.J."/>
        </authorList>
    </citation>
    <scope>NUCLEOTIDE SEQUENCE</scope>
</reference>
<sequence>SAGALRAAKIIVSKVAQDDWDEDFAHIIDHETGMAELLRSVAELREALTLCIHHINAFDNGFWMRSHHASVVKQAIAKCESGTGRDGSYYDTIPQDGSSE</sequence>
<dbReference type="AlphaFoldDB" id="A0A0F9A8Q4"/>
<comment type="caution">
    <text evidence="1">The sequence shown here is derived from an EMBL/GenBank/DDBJ whole genome shotgun (WGS) entry which is preliminary data.</text>
</comment>
<evidence type="ECO:0000313" key="1">
    <source>
        <dbReference type="EMBL" id="KKK94560.1"/>
    </source>
</evidence>
<organism evidence="1">
    <name type="scientific">marine sediment metagenome</name>
    <dbReference type="NCBI Taxonomy" id="412755"/>
    <lineage>
        <taxon>unclassified sequences</taxon>
        <taxon>metagenomes</taxon>
        <taxon>ecological metagenomes</taxon>
    </lineage>
</organism>
<name>A0A0F9A8Q4_9ZZZZ</name>
<feature type="non-terminal residue" evidence="1">
    <location>
        <position position="1"/>
    </location>
</feature>
<proteinExistence type="predicted"/>